<dbReference type="RefSeq" id="WP_250421398.1">
    <property type="nucleotide sequence ID" value="NZ_JAJKBJ010000001.1"/>
</dbReference>
<evidence type="ECO:0000313" key="2">
    <source>
        <dbReference type="EMBL" id="MCL9682663.1"/>
    </source>
</evidence>
<sequence length="378" mass="43345">MYYIKVNDELIPVTPSDLISQLQDIQARFDLEPLSNDLLALAQIDREFDFQLTFFHPESDNPFHQGVARQLEQLRSKLDEALNAQQKELAQNPYPLKPNKPDEPSRWMPNPNYVEYDPSYIGGGGYVGGDSESKEIPNENYDNEMISYNQEMTQYRIDLQNYEPECTRIDKVRAEIKGRHAQIILPLEEAIQSNEILQNLQQNVTKYDWTLLNNDITNRIGLAATDRTGYKQAIINKITAVCFDKTLSDTDKVDTLRSFLQNAYIWANEVNSKGLKTSIGQVLENTFQANVPQKHQSTNVFNSGISFISNLGDRGIGKLSRFVEETGFKTNLSDEEYLDKIQQKANECATQYEVDYSYHNLSQNFELTDNNPDLPMNL</sequence>
<dbReference type="AlphaFoldDB" id="A0A9X2CXL2"/>
<organism evidence="2 3">
    <name type="scientific">Legionella maioricensis</name>
    <dbReference type="NCBI Taxonomy" id="2896528"/>
    <lineage>
        <taxon>Bacteria</taxon>
        <taxon>Pseudomonadati</taxon>
        <taxon>Pseudomonadota</taxon>
        <taxon>Gammaproteobacteria</taxon>
        <taxon>Legionellales</taxon>
        <taxon>Legionellaceae</taxon>
        <taxon>Legionella</taxon>
    </lineage>
</organism>
<evidence type="ECO:0000256" key="1">
    <source>
        <dbReference type="SAM" id="MobiDB-lite"/>
    </source>
</evidence>
<reference evidence="2" key="1">
    <citation type="submission" date="2021-11" db="EMBL/GenBank/DDBJ databases">
        <title>Legionella maioricencis sp. nov., a new species isolated from hot water samples in Mallorca.</title>
        <authorList>
            <person name="Crespi S."/>
            <person name="Drasar V."/>
            <person name="Salva-Serra F."/>
            <person name="Jaen-Luchoro D."/>
            <person name="Pineiro-Iglesias B."/>
            <person name="Aliaga F."/>
            <person name="Fernandez-Juarez V."/>
            <person name="Coll G."/>
            <person name="Moore E.R.B."/>
            <person name="Bennasar-Figueras A."/>
        </authorList>
    </citation>
    <scope>NUCLEOTIDE SEQUENCE</scope>
    <source>
        <strain evidence="2">HCPI-6</strain>
    </source>
</reference>
<gene>
    <name evidence="2" type="ORF">LOX96_01000</name>
</gene>
<protein>
    <submittedName>
        <fullName evidence="2">Uncharacterized protein</fullName>
    </submittedName>
</protein>
<keyword evidence="3" id="KW-1185">Reference proteome</keyword>
<evidence type="ECO:0000313" key="3">
    <source>
        <dbReference type="Proteomes" id="UP001139721"/>
    </source>
</evidence>
<name>A0A9X2CXL2_9GAMM</name>
<feature type="region of interest" description="Disordered" evidence="1">
    <location>
        <begin position="88"/>
        <end position="109"/>
    </location>
</feature>
<comment type="caution">
    <text evidence="2">The sequence shown here is derived from an EMBL/GenBank/DDBJ whole genome shotgun (WGS) entry which is preliminary data.</text>
</comment>
<dbReference type="EMBL" id="JAJKBJ010000001">
    <property type="protein sequence ID" value="MCL9682663.1"/>
    <property type="molecule type" value="Genomic_DNA"/>
</dbReference>
<dbReference type="Proteomes" id="UP001139721">
    <property type="component" value="Unassembled WGS sequence"/>
</dbReference>
<accession>A0A9X2CXL2</accession>
<proteinExistence type="predicted"/>